<dbReference type="PROSITE" id="PS50280">
    <property type="entry name" value="SET"/>
    <property type="match status" value="1"/>
</dbReference>
<proteinExistence type="predicted"/>
<evidence type="ECO:0000313" key="2">
    <source>
        <dbReference type="EMBL" id="CAE8621958.1"/>
    </source>
</evidence>
<dbReference type="Proteomes" id="UP000654075">
    <property type="component" value="Unassembled WGS sequence"/>
</dbReference>
<reference evidence="2" key="1">
    <citation type="submission" date="2021-02" db="EMBL/GenBank/DDBJ databases">
        <authorList>
            <person name="Dougan E. K."/>
            <person name="Rhodes N."/>
            <person name="Thang M."/>
            <person name="Chan C."/>
        </authorList>
    </citation>
    <scope>NUCLEOTIDE SEQUENCE</scope>
</reference>
<dbReference type="SUPFAM" id="SSF82199">
    <property type="entry name" value="SET domain"/>
    <property type="match status" value="1"/>
</dbReference>
<organism evidence="2 3">
    <name type="scientific">Polarella glacialis</name>
    <name type="common">Dinoflagellate</name>
    <dbReference type="NCBI Taxonomy" id="89957"/>
    <lineage>
        <taxon>Eukaryota</taxon>
        <taxon>Sar</taxon>
        <taxon>Alveolata</taxon>
        <taxon>Dinophyceae</taxon>
        <taxon>Suessiales</taxon>
        <taxon>Suessiaceae</taxon>
        <taxon>Polarella</taxon>
    </lineage>
</organism>
<dbReference type="InterPro" id="IPR001214">
    <property type="entry name" value="SET_dom"/>
</dbReference>
<dbReference type="InterPro" id="IPR046341">
    <property type="entry name" value="SET_dom_sf"/>
</dbReference>
<dbReference type="Pfam" id="PF00856">
    <property type="entry name" value="SET"/>
    <property type="match status" value="1"/>
</dbReference>
<protein>
    <recommendedName>
        <fullName evidence="1">SET domain-containing protein</fullName>
    </recommendedName>
</protein>
<comment type="caution">
    <text evidence="2">The sequence shown here is derived from an EMBL/GenBank/DDBJ whole genome shotgun (WGS) entry which is preliminary data.</text>
</comment>
<evidence type="ECO:0000313" key="3">
    <source>
        <dbReference type="Proteomes" id="UP000654075"/>
    </source>
</evidence>
<name>A0A813GAL9_POLGL</name>
<accession>A0A813GAL9</accession>
<sequence>MCTEVRDVPGMGRCLFAATDIAKGETLLTEAPLFVSRPEAEPAILSLLERLHKEAPLGLGHTKAHYAAVLSHLFASPAAYEVLVERWAPKQDGRLSLEEMERVWAELEKEGLLCHRGELPEGRAQENLTPSTLQKLVTAWEFNGFSGESNELLMYDKISTASHSCDPNCDVVILYGLFRSGADKDSMLESTGATGALKKGDKFEQRYAGLAFRANRALKRDEEISFSYCLTAEDLAQDFQFRRAQLNLRGWKFVCNCERCTAEVHEFLTQGKEAGPTEPVDAAPEEMCGLFDDL</sequence>
<dbReference type="AlphaFoldDB" id="A0A813GAL9"/>
<keyword evidence="3" id="KW-1185">Reference proteome</keyword>
<dbReference type="InterPro" id="IPR050869">
    <property type="entry name" value="H3K4_H4K5_MeTrfase"/>
</dbReference>
<gene>
    <name evidence="2" type="ORF">PGLA1383_LOCUS39476</name>
</gene>
<evidence type="ECO:0000259" key="1">
    <source>
        <dbReference type="PROSITE" id="PS50280"/>
    </source>
</evidence>
<dbReference type="PANTHER" id="PTHR12197">
    <property type="entry name" value="HISTONE-LYSINE N-METHYLTRANSFERASE SMYD"/>
    <property type="match status" value="1"/>
</dbReference>
<feature type="domain" description="SET" evidence="1">
    <location>
        <begin position="1"/>
        <end position="229"/>
    </location>
</feature>
<dbReference type="SMART" id="SM00317">
    <property type="entry name" value="SET"/>
    <property type="match status" value="1"/>
</dbReference>
<dbReference type="OrthoDB" id="265717at2759"/>
<dbReference type="EMBL" id="CAJNNV010027853">
    <property type="protein sequence ID" value="CAE8621958.1"/>
    <property type="molecule type" value="Genomic_DNA"/>
</dbReference>
<dbReference type="Gene3D" id="2.170.270.10">
    <property type="entry name" value="SET domain"/>
    <property type="match status" value="1"/>
</dbReference>